<evidence type="ECO:0000313" key="6">
    <source>
        <dbReference type="EMBL" id="RWS23508.1"/>
    </source>
</evidence>
<dbReference type="GO" id="GO:0006412">
    <property type="term" value="P:translation"/>
    <property type="evidence" value="ECO:0007669"/>
    <property type="project" value="UniProtKB-KW"/>
</dbReference>
<evidence type="ECO:0000256" key="1">
    <source>
        <dbReference type="ARBA" id="ARBA00005912"/>
    </source>
</evidence>
<dbReference type="GO" id="GO:0043023">
    <property type="term" value="F:ribosomal large subunit binding"/>
    <property type="evidence" value="ECO:0007669"/>
    <property type="project" value="TreeGrafter"/>
</dbReference>
<dbReference type="PANTHER" id="PTHR20982:SF3">
    <property type="entry name" value="MITOCHONDRIAL RIBOSOME RECYCLING FACTOR PSEUDO 1"/>
    <property type="match status" value="1"/>
</dbReference>
<dbReference type="PANTHER" id="PTHR20982">
    <property type="entry name" value="RIBOSOME RECYCLING FACTOR"/>
    <property type="match status" value="1"/>
</dbReference>
<dbReference type="STRING" id="299467.A0A443S7I3"/>
<comment type="similarity">
    <text evidence="1">Belongs to the RRF family.</text>
</comment>
<dbReference type="OrthoDB" id="407355at2759"/>
<dbReference type="EMBL" id="NCKV01006326">
    <property type="protein sequence ID" value="RWS23508.1"/>
    <property type="molecule type" value="Genomic_DNA"/>
</dbReference>
<proteinExistence type="inferred from homology"/>
<dbReference type="Gene3D" id="3.30.1360.40">
    <property type="match status" value="1"/>
</dbReference>
<dbReference type="SUPFAM" id="SSF55194">
    <property type="entry name" value="Ribosome recycling factor, RRF"/>
    <property type="match status" value="1"/>
</dbReference>
<dbReference type="Gene3D" id="1.10.132.20">
    <property type="entry name" value="Ribosome-recycling factor"/>
    <property type="match status" value="1"/>
</dbReference>
<dbReference type="AlphaFoldDB" id="A0A443S7I3"/>
<dbReference type="Proteomes" id="UP000288716">
    <property type="component" value="Unassembled WGS sequence"/>
</dbReference>
<organism evidence="6 7">
    <name type="scientific">Leptotrombidium deliense</name>
    <dbReference type="NCBI Taxonomy" id="299467"/>
    <lineage>
        <taxon>Eukaryota</taxon>
        <taxon>Metazoa</taxon>
        <taxon>Ecdysozoa</taxon>
        <taxon>Arthropoda</taxon>
        <taxon>Chelicerata</taxon>
        <taxon>Arachnida</taxon>
        <taxon>Acari</taxon>
        <taxon>Acariformes</taxon>
        <taxon>Trombidiformes</taxon>
        <taxon>Prostigmata</taxon>
        <taxon>Anystina</taxon>
        <taxon>Parasitengona</taxon>
        <taxon>Trombiculoidea</taxon>
        <taxon>Trombiculidae</taxon>
        <taxon>Leptotrombidium</taxon>
    </lineage>
</organism>
<dbReference type="InterPro" id="IPR036191">
    <property type="entry name" value="RRF_sf"/>
</dbReference>
<comment type="caution">
    <text evidence="6">The sequence shown here is derived from an EMBL/GenBank/DDBJ whole genome shotgun (WGS) entry which is preliminary data.</text>
</comment>
<keyword evidence="7" id="KW-1185">Reference proteome</keyword>
<gene>
    <name evidence="6" type="ORF">B4U80_01695</name>
</gene>
<dbReference type="GO" id="GO:0005739">
    <property type="term" value="C:mitochondrion"/>
    <property type="evidence" value="ECO:0007669"/>
    <property type="project" value="TreeGrafter"/>
</dbReference>
<accession>A0A443S7I3</accession>
<feature type="domain" description="Ribosome recycling factor" evidence="5">
    <location>
        <begin position="112"/>
        <end position="258"/>
    </location>
</feature>
<dbReference type="InterPro" id="IPR002661">
    <property type="entry name" value="Ribosome_recyc_fac"/>
</dbReference>
<evidence type="ECO:0000256" key="4">
    <source>
        <dbReference type="ARBA" id="ARBA00033107"/>
    </source>
</evidence>
<dbReference type="Pfam" id="PF01765">
    <property type="entry name" value="RRF"/>
    <property type="match status" value="1"/>
</dbReference>
<dbReference type="VEuPathDB" id="VectorBase:LDEU008533"/>
<evidence type="ECO:0000259" key="5">
    <source>
        <dbReference type="Pfam" id="PF01765"/>
    </source>
</evidence>
<reference evidence="6 7" key="1">
    <citation type="journal article" date="2018" name="Gigascience">
        <title>Genomes of trombidid mites reveal novel predicted allergens and laterally-transferred genes associated with secondary metabolism.</title>
        <authorList>
            <person name="Dong X."/>
            <person name="Chaisiri K."/>
            <person name="Xia D."/>
            <person name="Armstrong S.D."/>
            <person name="Fang Y."/>
            <person name="Donnelly M.J."/>
            <person name="Kadowaki T."/>
            <person name="McGarry J.W."/>
            <person name="Darby A.C."/>
            <person name="Makepeace B.L."/>
        </authorList>
    </citation>
    <scope>NUCLEOTIDE SEQUENCE [LARGE SCALE GENOMIC DNA]</scope>
    <source>
        <strain evidence="6">UoL-UT</strain>
    </source>
</reference>
<evidence type="ECO:0000313" key="7">
    <source>
        <dbReference type="Proteomes" id="UP000288716"/>
    </source>
</evidence>
<sequence length="261" mass="30279">MFSRVFTRSTYLLKITTFFVCRHNNFLQKCTYIQNTVNATLGLSDVYIVDKRGYAKKAKDKKVENKPKMEMTDEELMEVIPLEELRLDLSAAVDHFKDIIRQNYSLRTGITVEDLMVEMEGLEYPIKELAQVMKKSPLLIAINCSSLPDAIKPILKTLTDSGMNLNPQQEGTMIYVPIPKMTREHREKMSKSLKNDLTQFKLELNKIYSRYTSLARKQKEARISSDAIFNACEHIKFMTDKTFHECEQLCDKKTKDILAEK</sequence>
<evidence type="ECO:0000256" key="3">
    <source>
        <dbReference type="ARBA" id="ARBA00022917"/>
    </source>
</evidence>
<evidence type="ECO:0000256" key="2">
    <source>
        <dbReference type="ARBA" id="ARBA00020581"/>
    </source>
</evidence>
<keyword evidence="3" id="KW-0648">Protein biosynthesis</keyword>
<name>A0A443S7I3_9ACAR</name>
<protein>
    <recommendedName>
        <fullName evidence="2">Ribosome-recycling factor, mitochondrial</fullName>
    </recommendedName>
    <alternativeName>
        <fullName evidence="4">Ribosome-releasing factor, mitochondrial</fullName>
    </alternativeName>
</protein>
<dbReference type="InterPro" id="IPR023584">
    <property type="entry name" value="Ribosome_recyc_fac_dom"/>
</dbReference>